<accession>A0A7J7I3R5</accession>
<evidence type="ECO:0000256" key="1">
    <source>
        <dbReference type="SAM" id="Phobius"/>
    </source>
</evidence>
<evidence type="ECO:0000313" key="3">
    <source>
        <dbReference type="Proteomes" id="UP000593564"/>
    </source>
</evidence>
<evidence type="ECO:0008006" key="4">
    <source>
        <dbReference type="Google" id="ProtNLM"/>
    </source>
</evidence>
<organism evidence="2 3">
    <name type="scientific">Camellia sinensis</name>
    <name type="common">Tea plant</name>
    <name type="synonym">Thea sinensis</name>
    <dbReference type="NCBI Taxonomy" id="4442"/>
    <lineage>
        <taxon>Eukaryota</taxon>
        <taxon>Viridiplantae</taxon>
        <taxon>Streptophyta</taxon>
        <taxon>Embryophyta</taxon>
        <taxon>Tracheophyta</taxon>
        <taxon>Spermatophyta</taxon>
        <taxon>Magnoliopsida</taxon>
        <taxon>eudicotyledons</taxon>
        <taxon>Gunneridae</taxon>
        <taxon>Pentapetalae</taxon>
        <taxon>asterids</taxon>
        <taxon>Ericales</taxon>
        <taxon>Theaceae</taxon>
        <taxon>Camellia</taxon>
    </lineage>
</organism>
<gene>
    <name evidence="2" type="ORF">HYC85_000604</name>
</gene>
<sequence length="441" mass="50275">MNWKMDDESGFCFEERWMMNDLIKLESSIEEWSYLGYFEGIDELRIISNLQVACKKGDSQRVEKLIGRGLHIAAESGEIDVKINLILKYCPESAEKTRETCLHVAVKHNQIDVVLRRLLKWVIGERPRFLHVLDFKDHKTSTSAKQHYTNIPALRVFLPLNSGGSVAMDISYDLSYLSFLGIRWEPRAMISWDLTKHKIKHTDDYSQKRLSNGSRDLTMQIIEPNDDYSHRGLSNGLRDFTMQIIELNDDNGSRDLTEEKIKRNDNRNPRGLSNSSRDFTIQIIEPNDDHNHRGLLNCSSNRSIVEPSVRFKCGLLLIAALIAATTLQVPFHFRGSTSKEGYEQHSIMRSLIIWCNSLVFIASMGVSAFLLLEFPLKPLSHSTILGLFAVYMIQLNEIMPNGALALFFISSPILLVGICREALWLCKPKTHLSTSGDVSSR</sequence>
<dbReference type="SUPFAM" id="SSF48403">
    <property type="entry name" value="Ankyrin repeat"/>
    <property type="match status" value="1"/>
</dbReference>
<dbReference type="Gene3D" id="1.25.40.20">
    <property type="entry name" value="Ankyrin repeat-containing domain"/>
    <property type="match status" value="1"/>
</dbReference>
<comment type="caution">
    <text evidence="2">The sequence shown here is derived from an EMBL/GenBank/DDBJ whole genome shotgun (WGS) entry which is preliminary data.</text>
</comment>
<reference evidence="3" key="1">
    <citation type="journal article" date="2020" name="Nat. Commun.">
        <title>Genome assembly of wild tea tree DASZ reveals pedigree and selection history of tea varieties.</title>
        <authorList>
            <person name="Zhang W."/>
            <person name="Zhang Y."/>
            <person name="Qiu H."/>
            <person name="Guo Y."/>
            <person name="Wan H."/>
            <person name="Zhang X."/>
            <person name="Scossa F."/>
            <person name="Alseekh S."/>
            <person name="Zhang Q."/>
            <person name="Wang P."/>
            <person name="Xu L."/>
            <person name="Schmidt M.H."/>
            <person name="Jia X."/>
            <person name="Li D."/>
            <person name="Zhu A."/>
            <person name="Guo F."/>
            <person name="Chen W."/>
            <person name="Ni D."/>
            <person name="Usadel B."/>
            <person name="Fernie A.R."/>
            <person name="Wen W."/>
        </authorList>
    </citation>
    <scope>NUCLEOTIDE SEQUENCE [LARGE SCALE GENOMIC DNA]</scope>
    <source>
        <strain evidence="3">cv. G240</strain>
    </source>
</reference>
<proteinExistence type="predicted"/>
<dbReference type="EMBL" id="JACBKZ010000001">
    <property type="protein sequence ID" value="KAF5959395.1"/>
    <property type="molecule type" value="Genomic_DNA"/>
</dbReference>
<reference evidence="2 3" key="2">
    <citation type="submission" date="2020-07" db="EMBL/GenBank/DDBJ databases">
        <title>Genome assembly of wild tea tree DASZ reveals pedigree and selection history of tea varieties.</title>
        <authorList>
            <person name="Zhang W."/>
        </authorList>
    </citation>
    <scope>NUCLEOTIDE SEQUENCE [LARGE SCALE GENOMIC DNA]</scope>
    <source>
        <strain evidence="3">cv. G240</strain>
        <tissue evidence="2">Leaf</tissue>
    </source>
</reference>
<keyword evidence="1" id="KW-0812">Transmembrane</keyword>
<name>A0A7J7I3R5_CAMSI</name>
<keyword evidence="1" id="KW-1133">Transmembrane helix</keyword>
<protein>
    <recommendedName>
        <fullName evidence="4">PGG domain-containing protein</fullName>
    </recommendedName>
</protein>
<dbReference type="InterPro" id="IPR036770">
    <property type="entry name" value="Ankyrin_rpt-contain_sf"/>
</dbReference>
<keyword evidence="3" id="KW-1185">Reference proteome</keyword>
<feature type="transmembrane region" description="Helical" evidence="1">
    <location>
        <begin position="402"/>
        <end position="423"/>
    </location>
</feature>
<feature type="transmembrane region" description="Helical" evidence="1">
    <location>
        <begin position="351"/>
        <end position="372"/>
    </location>
</feature>
<dbReference type="Proteomes" id="UP000593564">
    <property type="component" value="Unassembled WGS sequence"/>
</dbReference>
<evidence type="ECO:0000313" key="2">
    <source>
        <dbReference type="EMBL" id="KAF5959395.1"/>
    </source>
</evidence>
<feature type="transmembrane region" description="Helical" evidence="1">
    <location>
        <begin position="309"/>
        <end position="331"/>
    </location>
</feature>
<dbReference type="AlphaFoldDB" id="A0A7J7I3R5"/>
<keyword evidence="1" id="KW-0472">Membrane</keyword>